<comment type="caution">
    <text evidence="10">The sequence shown here is derived from an EMBL/GenBank/DDBJ whole genome shotgun (WGS) entry which is preliminary data.</text>
</comment>
<evidence type="ECO:0000256" key="2">
    <source>
        <dbReference type="ARBA" id="ARBA00005179"/>
    </source>
</evidence>
<dbReference type="AlphaFoldDB" id="A0A9P7B646"/>
<name>A0A9P7B646_RHOMI</name>
<dbReference type="OrthoDB" id="1055148at2759"/>
<dbReference type="InterPro" id="IPR002401">
    <property type="entry name" value="Cyt_P450_E_grp-I"/>
</dbReference>
<dbReference type="PANTHER" id="PTHR46300">
    <property type="entry name" value="P450, PUTATIVE (EUROFUNG)-RELATED-RELATED"/>
    <property type="match status" value="1"/>
</dbReference>
<keyword evidence="6" id="KW-0560">Oxidoreductase</keyword>
<evidence type="ECO:0008006" key="12">
    <source>
        <dbReference type="Google" id="ProtNLM"/>
    </source>
</evidence>
<evidence type="ECO:0000256" key="6">
    <source>
        <dbReference type="ARBA" id="ARBA00023002"/>
    </source>
</evidence>
<comment type="cofactor">
    <cofactor evidence="1 9">
        <name>heme</name>
        <dbReference type="ChEBI" id="CHEBI:30413"/>
    </cofactor>
</comment>
<evidence type="ECO:0000313" key="10">
    <source>
        <dbReference type="EMBL" id="KAG0660219.1"/>
    </source>
</evidence>
<keyword evidence="7 9" id="KW-0408">Iron</keyword>
<evidence type="ECO:0000256" key="1">
    <source>
        <dbReference type="ARBA" id="ARBA00001971"/>
    </source>
</evidence>
<dbReference type="PRINTS" id="PR00385">
    <property type="entry name" value="P450"/>
</dbReference>
<protein>
    <recommendedName>
        <fullName evidence="12">Cytochrome P450</fullName>
    </recommendedName>
</protein>
<dbReference type="GO" id="GO:0016705">
    <property type="term" value="F:oxidoreductase activity, acting on paired donors, with incorporation or reduction of molecular oxygen"/>
    <property type="evidence" value="ECO:0007669"/>
    <property type="project" value="InterPro"/>
</dbReference>
<accession>A0A9P7B646</accession>
<sequence length="551" mass="61859">MATLQQQPLLLNATESLSATSVPHLTPTSTSVLAAIVAVAVLYALTGKRSKARLPPGPPGLPVVGNILDIPKSRPWVKFAEWTEKYGPMYTLKLGRTNMLVIGRAEPAIDLLDKRSAKYSSRARLIMTSELVSRGLRMTFMPYSDLWRRERRLLHQLTSPAASSTYEPIQEQESTQIVLDMLNDPENHWGHCQRYAGSTIMQIAFNKRAPTCKDPAITRMRAINEMMTKTAVAGRYLVDSLPFLNLIPETFAPFKQEAHKIFDETLALFKSHVDDVREAIAGGDDAHCFTKYILQQQETYQLSDNEATFLAGAMFGAGSDTTADGISTFLMTMVTHPEVQKKAQEELDRVVGRDRLPNFADQPDLVYIGAIVREMMRWRTIIAGGLAHCSTEDDEYNGYFIPKGTVVLANHWAIHMDPELYPEPNTYKPERFIKDGKLVGTKFSDLGHHADFRRYGPRAGYGFGRRICPGKHIAERSLFIVFSRLLWALSLKPSLNPQTGKEEPPSVDAFSEGFSSHPLSFTCRIEPRGDWVREVVELEWREVGAEKGGRK</sequence>
<dbReference type="GO" id="GO:0020037">
    <property type="term" value="F:heme binding"/>
    <property type="evidence" value="ECO:0007669"/>
    <property type="project" value="InterPro"/>
</dbReference>
<dbReference type="GO" id="GO:0005506">
    <property type="term" value="F:iron ion binding"/>
    <property type="evidence" value="ECO:0007669"/>
    <property type="project" value="InterPro"/>
</dbReference>
<dbReference type="SUPFAM" id="SSF48264">
    <property type="entry name" value="Cytochrome P450"/>
    <property type="match status" value="1"/>
</dbReference>
<gene>
    <name evidence="10" type="ORF">C6P46_004673</name>
</gene>
<dbReference type="Gene3D" id="1.10.630.10">
    <property type="entry name" value="Cytochrome P450"/>
    <property type="match status" value="1"/>
</dbReference>
<reference evidence="10 11" key="1">
    <citation type="submission" date="2020-11" db="EMBL/GenBank/DDBJ databases">
        <title>Kefir isolates.</title>
        <authorList>
            <person name="Marcisauskas S."/>
            <person name="Kim Y."/>
            <person name="Blasche S."/>
        </authorList>
    </citation>
    <scope>NUCLEOTIDE SEQUENCE [LARGE SCALE GENOMIC DNA]</scope>
    <source>
        <strain evidence="10 11">KR</strain>
    </source>
</reference>
<dbReference type="PRINTS" id="PR00463">
    <property type="entry name" value="EP450I"/>
</dbReference>
<comment type="similarity">
    <text evidence="3">Belongs to the cytochrome P450 family.</text>
</comment>
<dbReference type="GO" id="GO:0004497">
    <property type="term" value="F:monooxygenase activity"/>
    <property type="evidence" value="ECO:0007669"/>
    <property type="project" value="UniProtKB-KW"/>
</dbReference>
<feature type="binding site" description="axial binding residue" evidence="9">
    <location>
        <position position="468"/>
    </location>
    <ligand>
        <name>heme</name>
        <dbReference type="ChEBI" id="CHEBI:30413"/>
    </ligand>
    <ligandPart>
        <name>Fe</name>
        <dbReference type="ChEBI" id="CHEBI:18248"/>
    </ligandPart>
</feature>
<comment type="pathway">
    <text evidence="2">Secondary metabolite biosynthesis.</text>
</comment>
<keyword evidence="8" id="KW-0503">Monooxygenase</keyword>
<dbReference type="InterPro" id="IPR036396">
    <property type="entry name" value="Cyt_P450_sf"/>
</dbReference>
<dbReference type="Proteomes" id="UP000777482">
    <property type="component" value="Unassembled WGS sequence"/>
</dbReference>
<dbReference type="CDD" id="cd11065">
    <property type="entry name" value="CYP64-like"/>
    <property type="match status" value="1"/>
</dbReference>
<evidence type="ECO:0000256" key="3">
    <source>
        <dbReference type="ARBA" id="ARBA00010617"/>
    </source>
</evidence>
<evidence type="ECO:0000313" key="11">
    <source>
        <dbReference type="Proteomes" id="UP000777482"/>
    </source>
</evidence>
<keyword evidence="5 9" id="KW-0479">Metal-binding</keyword>
<evidence type="ECO:0000256" key="9">
    <source>
        <dbReference type="PIRSR" id="PIRSR602401-1"/>
    </source>
</evidence>
<dbReference type="InterPro" id="IPR001128">
    <property type="entry name" value="Cyt_P450"/>
</dbReference>
<dbReference type="PANTHER" id="PTHR46300:SF1">
    <property type="entry name" value="P450, PUTATIVE (EUROFUNG)-RELATED"/>
    <property type="match status" value="1"/>
</dbReference>
<dbReference type="InterPro" id="IPR050364">
    <property type="entry name" value="Cytochrome_P450_fung"/>
</dbReference>
<evidence type="ECO:0000256" key="4">
    <source>
        <dbReference type="ARBA" id="ARBA00022617"/>
    </source>
</evidence>
<dbReference type="Pfam" id="PF00067">
    <property type="entry name" value="p450"/>
    <property type="match status" value="1"/>
</dbReference>
<evidence type="ECO:0000256" key="8">
    <source>
        <dbReference type="ARBA" id="ARBA00023033"/>
    </source>
</evidence>
<evidence type="ECO:0000256" key="7">
    <source>
        <dbReference type="ARBA" id="ARBA00023004"/>
    </source>
</evidence>
<proteinExistence type="inferred from homology"/>
<evidence type="ECO:0000256" key="5">
    <source>
        <dbReference type="ARBA" id="ARBA00022723"/>
    </source>
</evidence>
<keyword evidence="4 9" id="KW-0349">Heme</keyword>
<keyword evidence="11" id="KW-1185">Reference proteome</keyword>
<dbReference type="EMBL" id="PUHQ01000046">
    <property type="protein sequence ID" value="KAG0660219.1"/>
    <property type="molecule type" value="Genomic_DNA"/>
</dbReference>
<organism evidence="10 11">
    <name type="scientific">Rhodotorula mucilaginosa</name>
    <name type="common">Yeast</name>
    <name type="synonym">Rhodotorula rubra</name>
    <dbReference type="NCBI Taxonomy" id="5537"/>
    <lineage>
        <taxon>Eukaryota</taxon>
        <taxon>Fungi</taxon>
        <taxon>Dikarya</taxon>
        <taxon>Basidiomycota</taxon>
        <taxon>Pucciniomycotina</taxon>
        <taxon>Microbotryomycetes</taxon>
        <taxon>Sporidiobolales</taxon>
        <taxon>Sporidiobolaceae</taxon>
        <taxon>Rhodotorula</taxon>
    </lineage>
</organism>